<dbReference type="Proteomes" id="UP000236569">
    <property type="component" value="Unassembled WGS sequence"/>
</dbReference>
<evidence type="ECO:0000313" key="2">
    <source>
        <dbReference type="Proteomes" id="UP000236569"/>
    </source>
</evidence>
<reference evidence="2" key="1">
    <citation type="submission" date="2018-01" db="EMBL/GenBank/DDBJ databases">
        <title>Draft Genome Sequence of the Radioresistant Bacterium Deinococcus aerius TR0125, Isolated from the Higher Atmosphere above Japan.</title>
        <authorList>
            <person name="Satoh K."/>
            <person name="Arai H."/>
            <person name="Sanzen T."/>
            <person name="Kawaguchi Y."/>
            <person name="Hayashi H."/>
            <person name="Yokobori S."/>
            <person name="Yamagishi A."/>
            <person name="Oono Y."/>
            <person name="Narumi I."/>
        </authorList>
    </citation>
    <scope>NUCLEOTIDE SEQUENCE [LARGE SCALE GENOMIC DNA]</scope>
    <source>
        <strain evidence="2">TR0125</strain>
    </source>
</reference>
<sequence>MLDVTLRRKFPAYTQDATGTQRFIDGVQALGERLGGQAHGLYLRGPREARVLSMQPLNAEMLVMECLDDDGGTFLVLSAVGVVQLEVRPVATLPEAVLPELVAVGQ</sequence>
<keyword evidence="2" id="KW-1185">Reference proteome</keyword>
<gene>
    <name evidence="1" type="ORF">DAERI_100140</name>
</gene>
<dbReference type="AlphaFoldDB" id="A0A2I9DV99"/>
<evidence type="ECO:0000313" key="1">
    <source>
        <dbReference type="EMBL" id="GBF06777.1"/>
    </source>
</evidence>
<accession>A0A2I9DV99</accession>
<proteinExistence type="predicted"/>
<name>A0A2I9DV99_9DEIO</name>
<comment type="caution">
    <text evidence="1">The sequence shown here is derived from an EMBL/GenBank/DDBJ whole genome shotgun (WGS) entry which is preliminary data.</text>
</comment>
<organism evidence="1 2">
    <name type="scientific">Deinococcus aerius</name>
    <dbReference type="NCBI Taxonomy" id="200253"/>
    <lineage>
        <taxon>Bacteria</taxon>
        <taxon>Thermotogati</taxon>
        <taxon>Deinococcota</taxon>
        <taxon>Deinococci</taxon>
        <taxon>Deinococcales</taxon>
        <taxon>Deinococcaceae</taxon>
        <taxon>Deinococcus</taxon>
    </lineage>
</organism>
<dbReference type="RefSeq" id="WP_103130117.1">
    <property type="nucleotide sequence ID" value="NZ_BFAG01000010.1"/>
</dbReference>
<protein>
    <submittedName>
        <fullName evidence="1">Uncharacterized protein</fullName>
    </submittedName>
</protein>
<dbReference type="EMBL" id="BFAG01000010">
    <property type="protein sequence ID" value="GBF06777.1"/>
    <property type="molecule type" value="Genomic_DNA"/>
</dbReference>
<dbReference type="OrthoDB" id="9836292at2"/>